<dbReference type="EMBL" id="CAMAPF010000233">
    <property type="protein sequence ID" value="CAH9114901.1"/>
    <property type="molecule type" value="Genomic_DNA"/>
</dbReference>
<dbReference type="Proteomes" id="UP001152523">
    <property type="component" value="Unassembled WGS sequence"/>
</dbReference>
<dbReference type="AlphaFoldDB" id="A0AAV0E4W2"/>
<sequence>MEGVLDKYKQMGIGTEEEVLDLNGGDEEKSPTEVQKSGFPVIGMLLTDRRVKFSALKDLMLSLWRPGKGMSFKDLGEKREN</sequence>
<proteinExistence type="predicted"/>
<reference evidence="1" key="1">
    <citation type="submission" date="2022-07" db="EMBL/GenBank/DDBJ databases">
        <authorList>
            <person name="Macas J."/>
            <person name="Novak P."/>
            <person name="Neumann P."/>
        </authorList>
    </citation>
    <scope>NUCLEOTIDE SEQUENCE</scope>
</reference>
<evidence type="ECO:0000313" key="2">
    <source>
        <dbReference type="Proteomes" id="UP001152523"/>
    </source>
</evidence>
<name>A0AAV0E4W2_9ASTE</name>
<comment type="caution">
    <text evidence="1">The sequence shown here is derived from an EMBL/GenBank/DDBJ whole genome shotgun (WGS) entry which is preliminary data.</text>
</comment>
<evidence type="ECO:0000313" key="1">
    <source>
        <dbReference type="EMBL" id="CAH9114901.1"/>
    </source>
</evidence>
<gene>
    <name evidence="1" type="ORF">CEPIT_LOCUS20890</name>
</gene>
<accession>A0AAV0E4W2</accession>
<organism evidence="1 2">
    <name type="scientific">Cuscuta epithymum</name>
    <dbReference type="NCBI Taxonomy" id="186058"/>
    <lineage>
        <taxon>Eukaryota</taxon>
        <taxon>Viridiplantae</taxon>
        <taxon>Streptophyta</taxon>
        <taxon>Embryophyta</taxon>
        <taxon>Tracheophyta</taxon>
        <taxon>Spermatophyta</taxon>
        <taxon>Magnoliopsida</taxon>
        <taxon>eudicotyledons</taxon>
        <taxon>Gunneridae</taxon>
        <taxon>Pentapetalae</taxon>
        <taxon>asterids</taxon>
        <taxon>lamiids</taxon>
        <taxon>Solanales</taxon>
        <taxon>Convolvulaceae</taxon>
        <taxon>Cuscuteae</taxon>
        <taxon>Cuscuta</taxon>
        <taxon>Cuscuta subgen. Cuscuta</taxon>
    </lineage>
</organism>
<protein>
    <submittedName>
        <fullName evidence="1">Uncharacterized protein</fullName>
    </submittedName>
</protein>
<keyword evidence="2" id="KW-1185">Reference proteome</keyword>